<dbReference type="PANTHER" id="PTHR30570">
    <property type="entry name" value="PERIPLASMIC PHOSPHATE BINDING COMPONENT OF PHOSPHATE ABC TRANSPORTER"/>
    <property type="match status" value="1"/>
</dbReference>
<dbReference type="STRING" id="1184151.AW736_10020"/>
<evidence type="ECO:0000256" key="1">
    <source>
        <dbReference type="ARBA" id="ARBA00022729"/>
    </source>
</evidence>
<dbReference type="InterPro" id="IPR024370">
    <property type="entry name" value="PBP_domain"/>
</dbReference>
<dbReference type="PANTHER" id="PTHR30570:SF1">
    <property type="entry name" value="PHOSPHATE-BINDING PROTEIN PSTS"/>
    <property type="match status" value="1"/>
</dbReference>
<dbReference type="OrthoDB" id="181991at2"/>
<dbReference type="Pfam" id="PF12849">
    <property type="entry name" value="PBP_like_2"/>
    <property type="match status" value="1"/>
</dbReference>
<dbReference type="Gene3D" id="3.40.190.10">
    <property type="entry name" value="Periplasmic binding protein-like II"/>
    <property type="match status" value="2"/>
</dbReference>
<feature type="chain" id="PRO_5008088986" description="PBP domain-containing protein" evidence="2">
    <location>
        <begin position="23"/>
        <end position="256"/>
    </location>
</feature>
<gene>
    <name evidence="4" type="ORF">AW736_10020</name>
</gene>
<evidence type="ECO:0000256" key="2">
    <source>
        <dbReference type="SAM" id="SignalP"/>
    </source>
</evidence>
<organism evidence="4 5">
    <name type="scientific">Termitidicoccus mucosus</name>
    <dbReference type="NCBI Taxonomy" id="1184151"/>
    <lineage>
        <taxon>Bacteria</taxon>
        <taxon>Pseudomonadati</taxon>
        <taxon>Verrucomicrobiota</taxon>
        <taxon>Opitutia</taxon>
        <taxon>Opitutales</taxon>
        <taxon>Opitutaceae</taxon>
        <taxon>Termitidicoccus</taxon>
    </lineage>
</organism>
<keyword evidence="1 2" id="KW-0732">Signal</keyword>
<accession>A0A178IJR2</accession>
<evidence type="ECO:0000313" key="4">
    <source>
        <dbReference type="EMBL" id="OAM90104.1"/>
    </source>
</evidence>
<dbReference type="CDD" id="cd13653">
    <property type="entry name" value="PBP2_phosphate_like_1"/>
    <property type="match status" value="1"/>
</dbReference>
<reference evidence="4 5" key="1">
    <citation type="submission" date="2016-01" db="EMBL/GenBank/DDBJ databases">
        <title>High potential of lignocellulose degradation of a new Verrucomicrobia species.</title>
        <authorList>
            <person name="Wang Y."/>
            <person name="Shi Y."/>
            <person name="Qiu Z."/>
            <person name="Liu S."/>
            <person name="Yang H."/>
        </authorList>
    </citation>
    <scope>NUCLEOTIDE SEQUENCE [LARGE SCALE GENOMIC DNA]</scope>
    <source>
        <strain evidence="4 5">TSB47</strain>
    </source>
</reference>
<dbReference type="Proteomes" id="UP000078486">
    <property type="component" value="Unassembled WGS sequence"/>
</dbReference>
<evidence type="ECO:0000259" key="3">
    <source>
        <dbReference type="Pfam" id="PF12849"/>
    </source>
</evidence>
<name>A0A178IJR2_9BACT</name>
<keyword evidence="5" id="KW-1185">Reference proteome</keyword>
<feature type="domain" description="PBP" evidence="3">
    <location>
        <begin position="18"/>
        <end position="242"/>
    </location>
</feature>
<sequence>MKTYHLIVCILGIFLGTGGAQAAIRARGSDSTMHVIKSLAAAFEAETKIPVTVEGGGSSAGARALISGEVSLAFLSRKLKASELADGLVGHIYAIDGVAIIVHPDNPMTDVELPALRDILTGRTATWPDGRPVVLFNRNADSGTREVVQEIVLGKETFSPNAQVKHDGVLVSTVARIPTAMAYTSFGEIDKNQVKVLSIAGIAPSADTLRDGSYQIARTPCLATKGEAAGEEKAFIDFVLSPKGQAIVVREGLIAR</sequence>
<dbReference type="InterPro" id="IPR050811">
    <property type="entry name" value="Phosphate_ABC_transporter"/>
</dbReference>
<dbReference type="AlphaFoldDB" id="A0A178IJR2"/>
<dbReference type="EMBL" id="LRRQ01000075">
    <property type="protein sequence ID" value="OAM90104.1"/>
    <property type="molecule type" value="Genomic_DNA"/>
</dbReference>
<evidence type="ECO:0000313" key="5">
    <source>
        <dbReference type="Proteomes" id="UP000078486"/>
    </source>
</evidence>
<dbReference type="SUPFAM" id="SSF53850">
    <property type="entry name" value="Periplasmic binding protein-like II"/>
    <property type="match status" value="1"/>
</dbReference>
<dbReference type="RefSeq" id="WP_068770133.1">
    <property type="nucleotide sequence ID" value="NZ_CP109796.1"/>
</dbReference>
<feature type="signal peptide" evidence="2">
    <location>
        <begin position="1"/>
        <end position="22"/>
    </location>
</feature>
<protein>
    <recommendedName>
        <fullName evidence="3">PBP domain-containing protein</fullName>
    </recommendedName>
</protein>
<proteinExistence type="predicted"/>
<comment type="caution">
    <text evidence="4">The sequence shown here is derived from an EMBL/GenBank/DDBJ whole genome shotgun (WGS) entry which is preliminary data.</text>
</comment>